<dbReference type="EnsemblMetazoa" id="Aqu2.1.14645_001">
    <property type="protein sequence ID" value="Aqu2.1.14645_001"/>
    <property type="gene ID" value="Aqu2.1.14645"/>
</dbReference>
<organism evidence="1">
    <name type="scientific">Amphimedon queenslandica</name>
    <name type="common">Sponge</name>
    <dbReference type="NCBI Taxonomy" id="400682"/>
    <lineage>
        <taxon>Eukaryota</taxon>
        <taxon>Metazoa</taxon>
        <taxon>Porifera</taxon>
        <taxon>Demospongiae</taxon>
        <taxon>Heteroscleromorpha</taxon>
        <taxon>Haplosclerida</taxon>
        <taxon>Niphatidae</taxon>
        <taxon>Amphimedon</taxon>
    </lineage>
</organism>
<protein>
    <submittedName>
        <fullName evidence="1">Uncharacterized protein</fullName>
    </submittedName>
</protein>
<sequence>MYKVLVTVLLVAINVRVLIYKSLIALRRVKCDDNALNQPCFKNRKGDVDSSSDSTA</sequence>
<reference evidence="1" key="1">
    <citation type="submission" date="2017-05" db="UniProtKB">
        <authorList>
            <consortium name="EnsemblMetazoa"/>
        </authorList>
    </citation>
    <scope>IDENTIFICATION</scope>
</reference>
<name>A0A1X7TJB6_AMPQE</name>
<dbReference type="InParanoid" id="A0A1X7TJB6"/>
<dbReference type="AlphaFoldDB" id="A0A1X7TJB6"/>
<accession>A0A1X7TJB6</accession>
<proteinExistence type="predicted"/>
<evidence type="ECO:0000313" key="1">
    <source>
        <dbReference type="EnsemblMetazoa" id="Aqu2.1.14645_001"/>
    </source>
</evidence>